<name>A0ABP0CUT7_9PEZI</name>
<keyword evidence="5" id="KW-0539">Nucleus</keyword>
<keyword evidence="2" id="KW-0479">Metal-binding</keyword>
<proteinExistence type="predicted"/>
<protein>
    <recommendedName>
        <fullName evidence="6">Xylanolytic transcriptional activator regulatory domain-containing protein</fullName>
    </recommendedName>
</protein>
<evidence type="ECO:0000256" key="1">
    <source>
        <dbReference type="ARBA" id="ARBA00004123"/>
    </source>
</evidence>
<comment type="caution">
    <text evidence="7">The sequence shown here is derived from an EMBL/GenBank/DDBJ whole genome shotgun (WGS) entry which is preliminary data.</text>
</comment>
<dbReference type="SMART" id="SM00906">
    <property type="entry name" value="Fungal_trans"/>
    <property type="match status" value="1"/>
</dbReference>
<comment type="subcellular location">
    <subcellularLocation>
        <location evidence="1">Nucleus</location>
    </subcellularLocation>
</comment>
<gene>
    <name evidence="7" type="ORF">SCUCBS95973_009422</name>
</gene>
<dbReference type="Pfam" id="PF04082">
    <property type="entry name" value="Fungal_trans"/>
    <property type="match status" value="1"/>
</dbReference>
<dbReference type="PANTHER" id="PTHR47338:SF7">
    <property type="entry name" value="ZN(II)2CYS6 TRANSCRIPTION FACTOR (EUROFUNG)"/>
    <property type="match status" value="1"/>
</dbReference>
<evidence type="ECO:0000256" key="2">
    <source>
        <dbReference type="ARBA" id="ARBA00022723"/>
    </source>
</evidence>
<evidence type="ECO:0000259" key="6">
    <source>
        <dbReference type="SMART" id="SM00906"/>
    </source>
</evidence>
<keyword evidence="3" id="KW-0805">Transcription regulation</keyword>
<dbReference type="EMBL" id="CAWUHB010000105">
    <property type="protein sequence ID" value="CAK7235894.1"/>
    <property type="molecule type" value="Genomic_DNA"/>
</dbReference>
<evidence type="ECO:0000256" key="3">
    <source>
        <dbReference type="ARBA" id="ARBA00023015"/>
    </source>
</evidence>
<dbReference type="InterPro" id="IPR007219">
    <property type="entry name" value="XnlR_reg_dom"/>
</dbReference>
<evidence type="ECO:0000313" key="7">
    <source>
        <dbReference type="EMBL" id="CAK7235894.1"/>
    </source>
</evidence>
<keyword evidence="8" id="KW-1185">Reference proteome</keyword>
<sequence length="424" mass="47143">METAEDLLMKALGRPSLQRLQALLLVILHRLESRDFSKAFMLVAFAARAAFALRLNYEPSHMTFEQQEIRRRVMWSTWATEKLWAGGLREFSLCPDDVINIRLPCPEEALETGESVDMDYLQVSLPVTPDLPGGADCNDDAGNGRDSGLLAQCFRLFSMRGRTMSEHAQSIIDTLCAVLDLPMELPLMDPDLATCVFQSARILHYVHLKTPNTSQKESWKLYNMLQSCVEVVKKIFGNTPVTAPVISDLQDLVTHGEFRGARERVDNLAEMPPSDPMWRAKSQQLLERHSLVRRANFINDSPDADTATAFNCEATDTSMLTPSSTTARAPCYETANLVGRFWGQLDTSEPAVATSAATAAAGLQQLGSDYARQDAAASLAVGLQMQQYQWDGVCPTPFQDLELLLSSEMHAGGWWPSQDQWNHA</sequence>
<feature type="domain" description="Xylanolytic transcriptional activator regulatory" evidence="6">
    <location>
        <begin position="39"/>
        <end position="110"/>
    </location>
</feature>
<evidence type="ECO:0000256" key="5">
    <source>
        <dbReference type="ARBA" id="ARBA00023242"/>
    </source>
</evidence>
<evidence type="ECO:0000256" key="4">
    <source>
        <dbReference type="ARBA" id="ARBA00023163"/>
    </source>
</evidence>
<dbReference type="Proteomes" id="UP001642405">
    <property type="component" value="Unassembled WGS sequence"/>
</dbReference>
<evidence type="ECO:0000313" key="8">
    <source>
        <dbReference type="Proteomes" id="UP001642405"/>
    </source>
</evidence>
<dbReference type="InterPro" id="IPR050815">
    <property type="entry name" value="TF_fung"/>
</dbReference>
<accession>A0ABP0CUT7</accession>
<dbReference type="PANTHER" id="PTHR47338">
    <property type="entry name" value="ZN(II)2CYS6 TRANSCRIPTION FACTOR (EUROFUNG)-RELATED"/>
    <property type="match status" value="1"/>
</dbReference>
<reference evidence="7 8" key="1">
    <citation type="submission" date="2024-01" db="EMBL/GenBank/DDBJ databases">
        <authorList>
            <person name="Allen C."/>
            <person name="Tagirdzhanova G."/>
        </authorList>
    </citation>
    <scope>NUCLEOTIDE SEQUENCE [LARGE SCALE GENOMIC DNA]</scope>
</reference>
<dbReference type="CDD" id="cd12148">
    <property type="entry name" value="fungal_TF_MHR"/>
    <property type="match status" value="1"/>
</dbReference>
<keyword evidence="4" id="KW-0804">Transcription</keyword>
<organism evidence="7 8">
    <name type="scientific">Sporothrix curviconia</name>
    <dbReference type="NCBI Taxonomy" id="1260050"/>
    <lineage>
        <taxon>Eukaryota</taxon>
        <taxon>Fungi</taxon>
        <taxon>Dikarya</taxon>
        <taxon>Ascomycota</taxon>
        <taxon>Pezizomycotina</taxon>
        <taxon>Sordariomycetes</taxon>
        <taxon>Sordariomycetidae</taxon>
        <taxon>Ophiostomatales</taxon>
        <taxon>Ophiostomataceae</taxon>
        <taxon>Sporothrix</taxon>
    </lineage>
</organism>